<feature type="transmembrane region" description="Helical" evidence="5">
    <location>
        <begin position="12"/>
        <end position="32"/>
    </location>
</feature>
<protein>
    <submittedName>
        <fullName evidence="7">Sulfatase-like hydrolase/transferase</fullName>
    </submittedName>
</protein>
<accession>A0ABY7VW14</accession>
<dbReference type="SUPFAM" id="SSF53649">
    <property type="entry name" value="Alkaline phosphatase-like"/>
    <property type="match status" value="1"/>
</dbReference>
<evidence type="ECO:0000256" key="4">
    <source>
        <dbReference type="ARBA" id="ARBA00022837"/>
    </source>
</evidence>
<keyword evidence="5" id="KW-1133">Transmembrane helix</keyword>
<name>A0ABY7VW14_9BACT</name>
<dbReference type="Gene3D" id="3.40.720.10">
    <property type="entry name" value="Alkaline Phosphatase, subunit A"/>
    <property type="match status" value="1"/>
</dbReference>
<keyword evidence="5" id="KW-0812">Transmembrane</keyword>
<proteinExistence type="inferred from homology"/>
<dbReference type="Proteomes" id="UP001214250">
    <property type="component" value="Chromosome 2"/>
</dbReference>
<dbReference type="InterPro" id="IPR050738">
    <property type="entry name" value="Sulfatase"/>
</dbReference>
<keyword evidence="4" id="KW-0106">Calcium</keyword>
<evidence type="ECO:0000313" key="7">
    <source>
        <dbReference type="EMBL" id="WDE98420.1"/>
    </source>
</evidence>
<organism evidence="7 8">
    <name type="scientific">Lentisphaera profundi</name>
    <dbReference type="NCBI Taxonomy" id="1658616"/>
    <lineage>
        <taxon>Bacteria</taxon>
        <taxon>Pseudomonadati</taxon>
        <taxon>Lentisphaerota</taxon>
        <taxon>Lentisphaeria</taxon>
        <taxon>Lentisphaerales</taxon>
        <taxon>Lentisphaeraceae</taxon>
        <taxon>Lentisphaera</taxon>
    </lineage>
</organism>
<evidence type="ECO:0000256" key="1">
    <source>
        <dbReference type="ARBA" id="ARBA00008779"/>
    </source>
</evidence>
<dbReference type="RefSeq" id="WP_274153293.1">
    <property type="nucleotide sequence ID" value="NZ_CP117812.1"/>
</dbReference>
<dbReference type="InterPro" id="IPR000917">
    <property type="entry name" value="Sulfatase_N"/>
</dbReference>
<evidence type="ECO:0000313" key="8">
    <source>
        <dbReference type="Proteomes" id="UP001214250"/>
    </source>
</evidence>
<reference evidence="7 8" key="1">
    <citation type="submission" date="2023-02" db="EMBL/GenBank/DDBJ databases">
        <title>Genome sequence of Lentisphaera profundi SAORIC-696.</title>
        <authorList>
            <person name="Kim e."/>
            <person name="Cho J.-C."/>
            <person name="Choi A."/>
            <person name="Kang I."/>
        </authorList>
    </citation>
    <scope>NUCLEOTIDE SEQUENCE [LARGE SCALE GENOMIC DNA]</scope>
    <source>
        <strain evidence="7 8">SAORIC-696</strain>
    </source>
</reference>
<evidence type="ECO:0000256" key="5">
    <source>
        <dbReference type="SAM" id="Phobius"/>
    </source>
</evidence>
<evidence type="ECO:0000256" key="3">
    <source>
        <dbReference type="ARBA" id="ARBA00022801"/>
    </source>
</evidence>
<keyword evidence="2" id="KW-0479">Metal-binding</keyword>
<dbReference type="Gene3D" id="3.30.1120.10">
    <property type="match status" value="1"/>
</dbReference>
<dbReference type="InterPro" id="IPR024607">
    <property type="entry name" value="Sulfatase_CS"/>
</dbReference>
<dbReference type="EMBL" id="CP117812">
    <property type="protein sequence ID" value="WDE98420.1"/>
    <property type="molecule type" value="Genomic_DNA"/>
</dbReference>
<keyword evidence="5" id="KW-0472">Membrane</keyword>
<evidence type="ECO:0000256" key="2">
    <source>
        <dbReference type="ARBA" id="ARBA00022723"/>
    </source>
</evidence>
<dbReference type="InterPro" id="IPR017850">
    <property type="entry name" value="Alkaline_phosphatase_core_sf"/>
</dbReference>
<sequence>MRITHYDDNLLLRFPLRYLVLLFLISLLSYGVEKPNFIIILADDMPYNALSYTGSPEVRTPHIDSLFEQGLACPQAYVTHGVCAPSRAGLMTGRYQARFGYETLSGSPSHAAKVDHGVDINEITIAQLLKTAGYTSAALGKWHLGINKKYQPLQRGFDHQFGFAGGGGPYYDPKTRSHGLIRNGQPAPWPEGAYQTDLMAQEAEDWMKSVAGKPFFLYFAPYAVHAPFEAPPELIPEGKHPMVGMMKSLDMAVGRILKTVEELGQRDNTIIVFLSDNGGVPKVFEHGFTNAPFRGGKATVLDGGVHVPFTCYWPGKIEGNEYLGIVSSLDLLPTFAAAAGISLPNDRDYDGVNLLTQLQRKQKADKKRTLYWRWRNGHAVREGKWKLVWEINWGEFHHLRNKQNLKNPSPTLRPNPNDRFSSLYFKPQLYNLENDPSESKDLSSQYPEIMERLKKKLKSFDAIAKPLSKEELAAWPQP</sequence>
<evidence type="ECO:0000259" key="6">
    <source>
        <dbReference type="Pfam" id="PF00884"/>
    </source>
</evidence>
<feature type="domain" description="Sulfatase N-terminal" evidence="6">
    <location>
        <begin position="35"/>
        <end position="341"/>
    </location>
</feature>
<dbReference type="PANTHER" id="PTHR42693">
    <property type="entry name" value="ARYLSULFATASE FAMILY MEMBER"/>
    <property type="match status" value="1"/>
</dbReference>
<dbReference type="Pfam" id="PF14707">
    <property type="entry name" value="Sulfatase_C"/>
    <property type="match status" value="1"/>
</dbReference>
<keyword evidence="8" id="KW-1185">Reference proteome</keyword>
<dbReference type="PROSITE" id="PS00523">
    <property type="entry name" value="SULFATASE_1"/>
    <property type="match status" value="1"/>
</dbReference>
<dbReference type="PANTHER" id="PTHR42693:SF53">
    <property type="entry name" value="ENDO-4-O-SULFATASE"/>
    <property type="match status" value="1"/>
</dbReference>
<gene>
    <name evidence="7" type="ORF">PQO03_21655</name>
</gene>
<dbReference type="Pfam" id="PF00884">
    <property type="entry name" value="Sulfatase"/>
    <property type="match status" value="1"/>
</dbReference>
<comment type="similarity">
    <text evidence="1">Belongs to the sulfatase family.</text>
</comment>
<keyword evidence="3" id="KW-0378">Hydrolase</keyword>